<proteinExistence type="predicted"/>
<name>A0ABN7WL53_GIGMA</name>
<gene>
    <name evidence="1" type="ORF">GMARGA_LOCUS31580</name>
</gene>
<sequence>PSIAKQIRNHCQCLWSKVKCAHQQQVKAGKVSLEQTTISEALCRNLKDKQIIASVLTDKMSEEDVNIKGYHHIFNPQCFKNTLGETIVDLYTFQTHGSSKCSNDEWSEYVEMPQVRTNKTPSEWMKRIWPRLQYFRENNLLSNKRYFEARKEILLWNGIRRCYDSYAPEIGIAICFSCNKLIYVGQRTKNIGNYNYIGIEKHWATHCTGNSFCSRSWKKIKACTIIQRKFIEYYYCPDGLCASELAQHIKYCGQLEKKCDKVN</sequence>
<accession>A0ABN7WL53</accession>
<evidence type="ECO:0000313" key="2">
    <source>
        <dbReference type="Proteomes" id="UP000789901"/>
    </source>
</evidence>
<dbReference type="EMBL" id="CAJVQB010047469">
    <property type="protein sequence ID" value="CAG8833481.1"/>
    <property type="molecule type" value="Genomic_DNA"/>
</dbReference>
<organism evidence="1 2">
    <name type="scientific">Gigaspora margarita</name>
    <dbReference type="NCBI Taxonomy" id="4874"/>
    <lineage>
        <taxon>Eukaryota</taxon>
        <taxon>Fungi</taxon>
        <taxon>Fungi incertae sedis</taxon>
        <taxon>Mucoromycota</taxon>
        <taxon>Glomeromycotina</taxon>
        <taxon>Glomeromycetes</taxon>
        <taxon>Diversisporales</taxon>
        <taxon>Gigasporaceae</taxon>
        <taxon>Gigaspora</taxon>
    </lineage>
</organism>
<feature type="non-terminal residue" evidence="1">
    <location>
        <position position="1"/>
    </location>
</feature>
<dbReference type="Proteomes" id="UP000789901">
    <property type="component" value="Unassembled WGS sequence"/>
</dbReference>
<comment type="caution">
    <text evidence="1">The sequence shown here is derived from an EMBL/GenBank/DDBJ whole genome shotgun (WGS) entry which is preliminary data.</text>
</comment>
<feature type="non-terminal residue" evidence="1">
    <location>
        <position position="263"/>
    </location>
</feature>
<reference evidence="1 2" key="1">
    <citation type="submission" date="2021-06" db="EMBL/GenBank/DDBJ databases">
        <authorList>
            <person name="Kallberg Y."/>
            <person name="Tangrot J."/>
            <person name="Rosling A."/>
        </authorList>
    </citation>
    <scope>NUCLEOTIDE SEQUENCE [LARGE SCALE GENOMIC DNA]</scope>
    <source>
        <strain evidence="1 2">120-4 pot B 10/14</strain>
    </source>
</reference>
<protein>
    <submittedName>
        <fullName evidence="1">44103_t:CDS:1</fullName>
    </submittedName>
</protein>
<evidence type="ECO:0000313" key="1">
    <source>
        <dbReference type="EMBL" id="CAG8833481.1"/>
    </source>
</evidence>
<keyword evidence="2" id="KW-1185">Reference proteome</keyword>